<accession>A0ABP9WCW2</accession>
<name>A0ABP9WCW2_9MICO</name>
<gene>
    <name evidence="1" type="ORF">Lsed01_00083</name>
</gene>
<protein>
    <recommendedName>
        <fullName evidence="3">Uridine kinase</fullName>
    </recommendedName>
</protein>
<dbReference type="Gene3D" id="3.40.50.300">
    <property type="entry name" value="P-loop containing nucleotide triphosphate hydrolases"/>
    <property type="match status" value="1"/>
</dbReference>
<evidence type="ECO:0008006" key="3">
    <source>
        <dbReference type="Google" id="ProtNLM"/>
    </source>
</evidence>
<sequence>MTLPAGEPPAGPFECGTVASLATMLGLAGRAPGRPWVVAVDGRGGAGKSTLARLLAAELGPAAVVHTDDLAWHEPFFGWGGLLRVGVLEPLHRGEAVDFRPPQWVARGREGSIAVPAGLRAVVVEGAGARQQEYADLVDATVWVQADVVEAERRGVARDVAEGTNGDEDEARAFWREWTSHETPFFASQRPWEHALAVVAGTPVPRFNGLGEGELAIARGPLRG</sequence>
<keyword evidence="2" id="KW-1185">Reference proteome</keyword>
<dbReference type="SUPFAM" id="SSF52540">
    <property type="entry name" value="P-loop containing nucleoside triphosphate hydrolases"/>
    <property type="match status" value="1"/>
</dbReference>
<reference evidence="1 2" key="1">
    <citation type="submission" date="2024-02" db="EMBL/GenBank/DDBJ databases">
        <title>Lysinimicrobium sediminis NBRC 112286.</title>
        <authorList>
            <person name="Ichikawa N."/>
            <person name="Katano-Makiyama Y."/>
            <person name="Hidaka K."/>
        </authorList>
    </citation>
    <scope>NUCLEOTIDE SEQUENCE [LARGE SCALE GENOMIC DNA]</scope>
    <source>
        <strain evidence="1 2">NBRC 112286</strain>
    </source>
</reference>
<proteinExistence type="predicted"/>
<dbReference type="RefSeq" id="WP_345377960.1">
    <property type="nucleotide sequence ID" value="NZ_BAABRR010000001.1"/>
</dbReference>
<evidence type="ECO:0000313" key="1">
    <source>
        <dbReference type="EMBL" id="GAA5517674.1"/>
    </source>
</evidence>
<dbReference type="EMBL" id="BAABRR010000001">
    <property type="protein sequence ID" value="GAA5517674.1"/>
    <property type="molecule type" value="Genomic_DNA"/>
</dbReference>
<evidence type="ECO:0000313" key="2">
    <source>
        <dbReference type="Proteomes" id="UP001426770"/>
    </source>
</evidence>
<comment type="caution">
    <text evidence="1">The sequence shown here is derived from an EMBL/GenBank/DDBJ whole genome shotgun (WGS) entry which is preliminary data.</text>
</comment>
<organism evidence="1 2">
    <name type="scientific">Demequina sediminis</name>
    <dbReference type="NCBI Taxonomy" id="1930058"/>
    <lineage>
        <taxon>Bacteria</taxon>
        <taxon>Bacillati</taxon>
        <taxon>Actinomycetota</taxon>
        <taxon>Actinomycetes</taxon>
        <taxon>Micrococcales</taxon>
        <taxon>Demequinaceae</taxon>
        <taxon>Demequina</taxon>
    </lineage>
</organism>
<dbReference type="Proteomes" id="UP001426770">
    <property type="component" value="Unassembled WGS sequence"/>
</dbReference>
<dbReference type="InterPro" id="IPR027417">
    <property type="entry name" value="P-loop_NTPase"/>
</dbReference>